<name>A0A9N9B9S2_9GLOM</name>
<gene>
    <name evidence="1" type="ORF">DEBURN_LOCUS7568</name>
</gene>
<organism evidence="1 2">
    <name type="scientific">Diversispora eburnea</name>
    <dbReference type="NCBI Taxonomy" id="1213867"/>
    <lineage>
        <taxon>Eukaryota</taxon>
        <taxon>Fungi</taxon>
        <taxon>Fungi incertae sedis</taxon>
        <taxon>Mucoromycota</taxon>
        <taxon>Glomeromycotina</taxon>
        <taxon>Glomeromycetes</taxon>
        <taxon>Diversisporales</taxon>
        <taxon>Diversisporaceae</taxon>
        <taxon>Diversispora</taxon>
    </lineage>
</organism>
<evidence type="ECO:0000313" key="2">
    <source>
        <dbReference type="Proteomes" id="UP000789706"/>
    </source>
</evidence>
<protein>
    <submittedName>
        <fullName evidence="1">5814_t:CDS:1</fullName>
    </submittedName>
</protein>
<dbReference type="OrthoDB" id="5340906at2759"/>
<keyword evidence="2" id="KW-1185">Reference proteome</keyword>
<accession>A0A9N9B9S2</accession>
<feature type="non-terminal residue" evidence="1">
    <location>
        <position position="1"/>
    </location>
</feature>
<evidence type="ECO:0000313" key="1">
    <source>
        <dbReference type="EMBL" id="CAG8560570.1"/>
    </source>
</evidence>
<dbReference type="Proteomes" id="UP000789706">
    <property type="component" value="Unassembled WGS sequence"/>
</dbReference>
<dbReference type="EMBL" id="CAJVPK010000935">
    <property type="protein sequence ID" value="CAG8560570.1"/>
    <property type="molecule type" value="Genomic_DNA"/>
</dbReference>
<comment type="caution">
    <text evidence="1">The sequence shown here is derived from an EMBL/GenBank/DDBJ whole genome shotgun (WGS) entry which is preliminary data.</text>
</comment>
<reference evidence="1" key="1">
    <citation type="submission" date="2021-06" db="EMBL/GenBank/DDBJ databases">
        <authorList>
            <person name="Kallberg Y."/>
            <person name="Tangrot J."/>
            <person name="Rosling A."/>
        </authorList>
    </citation>
    <scope>NUCLEOTIDE SEQUENCE</scope>
    <source>
        <strain evidence="1">AZ414A</strain>
    </source>
</reference>
<proteinExistence type="predicted"/>
<sequence>QAGTLANLFLQFLQKIIENMTRLVNSDEEDQLQDLHDACNLTPPPS</sequence>
<dbReference type="AlphaFoldDB" id="A0A9N9B9S2"/>